<keyword evidence="2 5" id="KW-0575">Peroxidase</keyword>
<evidence type="ECO:0000256" key="3">
    <source>
        <dbReference type="ARBA" id="ARBA00023002"/>
    </source>
</evidence>
<dbReference type="PROSITE" id="PS51355">
    <property type="entry name" value="GLUTATHIONE_PEROXID_3"/>
    <property type="match status" value="1"/>
</dbReference>
<comment type="similarity">
    <text evidence="1 5">Belongs to the glutathione peroxidase family.</text>
</comment>
<dbReference type="InterPro" id="IPR029759">
    <property type="entry name" value="GPX_AS"/>
</dbReference>
<dbReference type="SUPFAM" id="SSF52833">
    <property type="entry name" value="Thioredoxin-like"/>
    <property type="match status" value="1"/>
</dbReference>
<evidence type="ECO:0000256" key="4">
    <source>
        <dbReference type="PIRSR" id="PIRSR000303-1"/>
    </source>
</evidence>
<protein>
    <recommendedName>
        <fullName evidence="5">Glutathione peroxidase</fullName>
    </recommendedName>
</protein>
<dbReference type="PRINTS" id="PR01011">
    <property type="entry name" value="GLUTPROXDASE"/>
</dbReference>
<dbReference type="CDD" id="cd00340">
    <property type="entry name" value="GSH_Peroxidase"/>
    <property type="match status" value="1"/>
</dbReference>
<proteinExistence type="inferred from homology"/>
<dbReference type="PIRSF" id="PIRSF000303">
    <property type="entry name" value="Glutathion_perox"/>
    <property type="match status" value="1"/>
</dbReference>
<dbReference type="PANTHER" id="PTHR11592:SF78">
    <property type="entry name" value="GLUTATHIONE PEROXIDASE"/>
    <property type="match status" value="1"/>
</dbReference>
<keyword evidence="3 5" id="KW-0560">Oxidoreductase</keyword>
<evidence type="ECO:0000256" key="2">
    <source>
        <dbReference type="ARBA" id="ARBA00022559"/>
    </source>
</evidence>
<evidence type="ECO:0000313" key="6">
    <source>
        <dbReference type="EMBL" id="CAA6803204.1"/>
    </source>
</evidence>
<sequence length="163" mass="18237">MNSKQSIHNFTIKGLNGKEINFSDYSGKKILLVNVASECGLTPQYAQLEEMYREFSDKFVIIACPANNFGAQEPGTDAEIQAFCTLTYKVSFPLSTKISVKGSDKHDLYRFVTEKAQNGVQDSDVSWNFQKYVFDEQGFLSHVFEPQTEPASDEILTALGLSI</sequence>
<reference evidence="6" key="1">
    <citation type="submission" date="2020-01" db="EMBL/GenBank/DDBJ databases">
        <authorList>
            <person name="Meier V. D."/>
            <person name="Meier V D."/>
        </authorList>
    </citation>
    <scope>NUCLEOTIDE SEQUENCE</scope>
    <source>
        <strain evidence="6">HLG_WM_MAG_10</strain>
    </source>
</reference>
<organism evidence="6">
    <name type="scientific">uncultured Aureispira sp</name>
    <dbReference type="NCBI Taxonomy" id="1331704"/>
    <lineage>
        <taxon>Bacteria</taxon>
        <taxon>Pseudomonadati</taxon>
        <taxon>Bacteroidota</taxon>
        <taxon>Saprospiria</taxon>
        <taxon>Saprospirales</taxon>
        <taxon>Saprospiraceae</taxon>
        <taxon>Aureispira</taxon>
        <taxon>environmental samples</taxon>
    </lineage>
</organism>
<name>A0A6S6SDY5_9BACT</name>
<evidence type="ECO:0000256" key="1">
    <source>
        <dbReference type="ARBA" id="ARBA00006926"/>
    </source>
</evidence>
<evidence type="ECO:0000256" key="5">
    <source>
        <dbReference type="RuleBase" id="RU000499"/>
    </source>
</evidence>
<gene>
    <name evidence="6" type="ORF">HELGO_WM32550</name>
</gene>
<dbReference type="AlphaFoldDB" id="A0A6S6SDY5"/>
<feature type="active site" evidence="4">
    <location>
        <position position="39"/>
    </location>
</feature>
<dbReference type="PROSITE" id="PS00460">
    <property type="entry name" value="GLUTATHIONE_PEROXID_1"/>
    <property type="match status" value="1"/>
</dbReference>
<accession>A0A6S6SDY5</accession>
<dbReference type="PANTHER" id="PTHR11592">
    <property type="entry name" value="GLUTATHIONE PEROXIDASE"/>
    <property type="match status" value="1"/>
</dbReference>
<dbReference type="Pfam" id="PF00255">
    <property type="entry name" value="GSHPx"/>
    <property type="match status" value="1"/>
</dbReference>
<dbReference type="InterPro" id="IPR000889">
    <property type="entry name" value="Glutathione_peroxidase"/>
</dbReference>
<dbReference type="EMBL" id="CACVAQ010000082">
    <property type="protein sequence ID" value="CAA6803204.1"/>
    <property type="molecule type" value="Genomic_DNA"/>
</dbReference>
<dbReference type="GO" id="GO:0004601">
    <property type="term" value="F:peroxidase activity"/>
    <property type="evidence" value="ECO:0007669"/>
    <property type="project" value="UniProtKB-KW"/>
</dbReference>
<dbReference type="Gene3D" id="3.40.30.10">
    <property type="entry name" value="Glutaredoxin"/>
    <property type="match status" value="1"/>
</dbReference>
<dbReference type="InterPro" id="IPR036249">
    <property type="entry name" value="Thioredoxin-like_sf"/>
</dbReference>
<dbReference type="GO" id="GO:0006979">
    <property type="term" value="P:response to oxidative stress"/>
    <property type="evidence" value="ECO:0007669"/>
    <property type="project" value="InterPro"/>
</dbReference>